<dbReference type="Proteomes" id="UP000289708">
    <property type="component" value="Unassembled WGS sequence"/>
</dbReference>
<protein>
    <submittedName>
        <fullName evidence="4">Phage tail tape measure protein</fullName>
    </submittedName>
</protein>
<dbReference type="InterPro" id="IPR010090">
    <property type="entry name" value="Phage_tape_meas"/>
</dbReference>
<evidence type="ECO:0000256" key="1">
    <source>
        <dbReference type="SAM" id="Coils"/>
    </source>
</evidence>
<organism evidence="4 5">
    <name type="scientific">Hansschlegelia zhihuaiae</name>
    <dbReference type="NCBI Taxonomy" id="405005"/>
    <lineage>
        <taxon>Bacteria</taxon>
        <taxon>Pseudomonadati</taxon>
        <taxon>Pseudomonadota</taxon>
        <taxon>Alphaproteobacteria</taxon>
        <taxon>Hyphomicrobiales</taxon>
        <taxon>Methylopilaceae</taxon>
        <taxon>Hansschlegelia</taxon>
    </lineage>
</organism>
<feature type="region of interest" description="Disordered" evidence="2">
    <location>
        <begin position="1053"/>
        <end position="1086"/>
    </location>
</feature>
<evidence type="ECO:0000259" key="3">
    <source>
        <dbReference type="Pfam" id="PF10145"/>
    </source>
</evidence>
<name>A0A4Q0M471_9HYPH</name>
<accession>A0A4Q0M471</accession>
<dbReference type="OrthoDB" id="8429573at2"/>
<feature type="coiled-coil region" evidence="1">
    <location>
        <begin position="83"/>
        <end position="143"/>
    </location>
</feature>
<evidence type="ECO:0000313" key="5">
    <source>
        <dbReference type="Proteomes" id="UP000289708"/>
    </source>
</evidence>
<comment type="caution">
    <text evidence="4">The sequence shown here is derived from an EMBL/GenBank/DDBJ whole genome shotgun (WGS) entry which is preliminary data.</text>
</comment>
<proteinExistence type="predicted"/>
<evidence type="ECO:0000313" key="4">
    <source>
        <dbReference type="EMBL" id="RXF67684.1"/>
    </source>
</evidence>
<dbReference type="Pfam" id="PF10145">
    <property type="entry name" value="PhageMin_Tail"/>
    <property type="match status" value="1"/>
</dbReference>
<feature type="coiled-coil region" evidence="1">
    <location>
        <begin position="796"/>
        <end position="857"/>
    </location>
</feature>
<sequence>MTSRVVEAKLLITGEDRASRVLAQVEKATRQTSKAIAEQARAAKVAAEIEKFAKAHERANKALSDVEAYKKARANAASVEASHKLARARADELAEALDRTREAQKRLSAEKGPQAATELAAKVKQLTDQHKAAERQVRSTASAVRIQAQAFDGAKAAMRAYGVPITDLDRHEGRLKRSIEATTKAIREQEGAARKAAEARRRMLQAEEARLQRRAARGEVIGAAGAAAGVYAGYKGRQIAGDAITSAAEFDIAVRKQRQFTDISAADQARLLAQAKKIGQETQFSNIDVVRAQTASMQGLPAGFAPTLKAEIAAGIVENVRNYATLMETDLKEGAETIRSYLQTTGKDISTREKALDEARKATNQIVKMAKLGGMSGEDASQFVKYAAAPGTTAGLSTDTMLSLGALARRGGLRGDEAGVFMRSTASKLVAPTKKGRAALSAAGINYDDFVRMPDRLDTGALERSFQTEMGKGFTPQVRARIDQINADKRLISDRERYVEAVTSAVAPILGKKKDGTVRASDSQVAAKAAGAYHKIAAESVDAEGLLDAAMSKNMTLAQLNAWLTDKHGGKGSITQRQWDEFRAARTEIAKTGDDPDFAKKRADAVMAGVGGAVENLRGSVENLVLAVGEANSGLIKFAADGIGKGLDAFSKLDSSTQQIVSLGAGAAATLATLKASGYLTGKLLGTTALSGSAAALSGSAGELAVAAKALDAAAIKLGAAGGGDDVAKRMGKSATSAGAGSTIGAVVARSAAAGGLAATAAGSMLLAEGWNKTERDRSFMAALERRRAERKGEDLPYLKADAEKARAELAEIEKRSAEIASDEDKTPVLLSLRSRKAIIEERLREIERLIEERLKQSGEAAGVKAGQGIADGVKAKTPDVEGAASTLFKRMSAVFATGIDIPLRLAPDGSFGGGGGGGGLIRASYGGGPAARSFSGALPVGRGSGVGHVASQAERAAYIRESALRHGIDPEVALRVAQSEGFYGYVGDQGRSFGDWQLFTGGGLGNKALKSGINVRDPRTWREQTDFALKEAAKNGWSPWYGAAKAGVSRWRGIRGGNSPKGRTLAPRDDAATPGALGPTGDVPSFGGGSAQAEMLRAADRMNEAVGRFERARLNAGLMVEITGSGRDAARVKGMRSTSEGPITADMGISMPHVRSTRVG</sequence>
<keyword evidence="1" id="KW-0175">Coiled coil</keyword>
<feature type="domain" description="Phage tail tape measure protein" evidence="3">
    <location>
        <begin position="274"/>
        <end position="451"/>
    </location>
</feature>
<reference evidence="4 5" key="1">
    <citation type="submission" date="2018-12" db="EMBL/GenBank/DDBJ databases">
        <title>bacterium Hansschlegelia zhihuaiae S113.</title>
        <authorList>
            <person name="He J."/>
        </authorList>
    </citation>
    <scope>NUCLEOTIDE SEQUENCE [LARGE SCALE GENOMIC DNA]</scope>
    <source>
        <strain evidence="4 5">S 113</strain>
    </source>
</reference>
<dbReference type="AlphaFoldDB" id="A0A4Q0M471"/>
<dbReference type="NCBIfam" id="TIGR01760">
    <property type="entry name" value="tape_meas_TP901"/>
    <property type="match status" value="1"/>
</dbReference>
<keyword evidence="5" id="KW-1185">Reference proteome</keyword>
<evidence type="ECO:0000256" key="2">
    <source>
        <dbReference type="SAM" id="MobiDB-lite"/>
    </source>
</evidence>
<dbReference type="EMBL" id="RYFI01000031">
    <property type="protein sequence ID" value="RXF67684.1"/>
    <property type="molecule type" value="Genomic_DNA"/>
</dbReference>
<gene>
    <name evidence="4" type="ORF">EK403_21005</name>
</gene>
<dbReference type="RefSeq" id="WP_128779414.1">
    <property type="nucleotide sequence ID" value="NZ_RYFI01000031.1"/>
</dbReference>